<protein>
    <submittedName>
        <fullName evidence="1">Uncharacterized protein</fullName>
    </submittedName>
</protein>
<dbReference type="OrthoDB" id="340608at2759"/>
<dbReference type="Proteomes" id="UP001152592">
    <property type="component" value="Unassembled WGS sequence"/>
</dbReference>
<reference evidence="1" key="1">
    <citation type="submission" date="2021-07" db="EMBL/GenBank/DDBJ databases">
        <authorList>
            <person name="Branca A.L. A."/>
        </authorList>
    </citation>
    <scope>NUCLEOTIDE SEQUENCE</scope>
</reference>
<sequence>MSAFLESLRRKLYDFEPLFVSPDDLQRLDIQASQVSLTSANELKFNPCFFRPRPDRLFEKYPPVDETDIGPPRFVPDVQKLIDHDPSDPVRASFENLKSGLIWEAFLTYEELFSAEFRKFESYFNPSGDTLSIEDDIYRQLRLIRKGSGGDDLILHELMNPIQESWLSQYRYIGWPHSTMTCLSYVYMSDESKGLTRDELTTLVTVLLYRSKQEPFRKCTVHPILVFTFFAGRRWRIIQASYDGKDLVLQYSPFYTFGNQSLAPLELFVRYLLSDPVDGIRSLPIR</sequence>
<dbReference type="EMBL" id="CAJVPD010000222">
    <property type="protein sequence ID" value="CAG8371480.1"/>
    <property type="molecule type" value="Genomic_DNA"/>
</dbReference>
<evidence type="ECO:0000313" key="2">
    <source>
        <dbReference type="Proteomes" id="UP001152592"/>
    </source>
</evidence>
<dbReference type="AlphaFoldDB" id="A0A9W4NHS8"/>
<evidence type="ECO:0000313" key="1">
    <source>
        <dbReference type="EMBL" id="CAG8371480.1"/>
    </source>
</evidence>
<proteinExistence type="predicted"/>
<accession>A0A9W4NHS8</accession>
<organism evidence="1 2">
    <name type="scientific">Penicillium salamii</name>
    <dbReference type="NCBI Taxonomy" id="1612424"/>
    <lineage>
        <taxon>Eukaryota</taxon>
        <taxon>Fungi</taxon>
        <taxon>Dikarya</taxon>
        <taxon>Ascomycota</taxon>
        <taxon>Pezizomycotina</taxon>
        <taxon>Eurotiomycetes</taxon>
        <taxon>Eurotiomycetidae</taxon>
        <taxon>Eurotiales</taxon>
        <taxon>Aspergillaceae</taxon>
        <taxon>Penicillium</taxon>
    </lineage>
</organism>
<comment type="caution">
    <text evidence="1">The sequence shown here is derived from an EMBL/GenBank/DDBJ whole genome shotgun (WGS) entry which is preliminary data.</text>
</comment>
<gene>
    <name evidence="1" type="ORF">PSALAMII_LOCUS4706</name>
</gene>
<name>A0A9W4NHS8_9EURO</name>